<dbReference type="Pfam" id="PF18113">
    <property type="entry name" value="Rbx_binding"/>
    <property type="match status" value="1"/>
</dbReference>
<keyword evidence="8" id="KW-0520">NAD</keyword>
<dbReference type="Gene3D" id="3.50.50.60">
    <property type="entry name" value="FAD/NAD(P)-binding domain"/>
    <property type="match status" value="2"/>
</dbReference>
<dbReference type="Pfam" id="PF07992">
    <property type="entry name" value="Pyr_redox_2"/>
    <property type="match status" value="1"/>
</dbReference>
<dbReference type="RefSeq" id="WP_169200341.1">
    <property type="nucleotide sequence ID" value="NZ_WTVH02000010.1"/>
</dbReference>
<evidence type="ECO:0000259" key="9">
    <source>
        <dbReference type="Pfam" id="PF07992"/>
    </source>
</evidence>
<feature type="domain" description="FAD/NAD(P)-binding" evidence="9">
    <location>
        <begin position="5"/>
        <end position="286"/>
    </location>
</feature>
<keyword evidence="5" id="KW-0285">Flavoprotein</keyword>
<dbReference type="PRINTS" id="PR00368">
    <property type="entry name" value="FADPNR"/>
</dbReference>
<comment type="similarity">
    <text evidence="3">Belongs to the FAD-dependent oxidoreductase family.</text>
</comment>
<organism evidence="11 12">
    <name type="scientific">Aromatoleum buckelii</name>
    <dbReference type="NCBI Taxonomy" id="200254"/>
    <lineage>
        <taxon>Bacteria</taxon>
        <taxon>Pseudomonadati</taxon>
        <taxon>Pseudomonadota</taxon>
        <taxon>Betaproteobacteria</taxon>
        <taxon>Rhodocyclales</taxon>
        <taxon>Rhodocyclaceae</taxon>
        <taxon>Aromatoleum</taxon>
    </lineage>
</organism>
<evidence type="ECO:0000256" key="1">
    <source>
        <dbReference type="ARBA" id="ARBA00001974"/>
    </source>
</evidence>
<name>A0ABX1N780_9RHOO</name>
<dbReference type="InterPro" id="IPR023753">
    <property type="entry name" value="FAD/NAD-binding_dom"/>
</dbReference>
<keyword evidence="6" id="KW-0274">FAD</keyword>
<keyword evidence="7" id="KW-0560">Oxidoreductase</keyword>
<evidence type="ECO:0000256" key="5">
    <source>
        <dbReference type="ARBA" id="ARBA00022630"/>
    </source>
</evidence>
<dbReference type="PANTHER" id="PTHR43429:SF3">
    <property type="entry name" value="NITRITE REDUCTASE [NAD(P)H]"/>
    <property type="match status" value="1"/>
</dbReference>
<sequence length="386" mass="39954">MTPPLVIIGSGLAGYTLARELRKLDRDAPLVILSRDAAGFYSKPMLSNAFSANRSAASLVMKPAEQMAAELAATIRAHVEVAALHPARRVVELAGGEEIPYRDLVLAPGADPIRLPLGGDAAHDVLSVNDLDDFARFATRLDGAKRVAVLGGGLIGCEFANDLLARGITPTVIDIARWPLGRLLPEDAGQWFRQRLEAAGVSFHLGVSAASVSRHAGGYRLALSDGSTLDANVVLSAVGLRPRTALAAAAGLAVNRGVLTDRRLTSSDPNIHALGDCAEVDGLTLPYVMPIMHQARALAATLAGTPTAVSYPAMPVVVKTPACPAVVCPPAIDAQGSWQIVASDEAGGGIEAQCLDANDKLLGFVLLGGATARKQALASRAPATLG</sequence>
<evidence type="ECO:0000256" key="2">
    <source>
        <dbReference type="ARBA" id="ARBA00004496"/>
    </source>
</evidence>
<dbReference type="SUPFAM" id="SSF51905">
    <property type="entry name" value="FAD/NAD(P)-binding domain"/>
    <property type="match status" value="1"/>
</dbReference>
<feature type="domain" description="Rubredoxin binding" evidence="10">
    <location>
        <begin position="308"/>
        <end position="378"/>
    </location>
</feature>
<accession>A0ABX1N780</accession>
<gene>
    <name evidence="11" type="ORF">GO608_17665</name>
</gene>
<evidence type="ECO:0000256" key="3">
    <source>
        <dbReference type="ARBA" id="ARBA00006442"/>
    </source>
</evidence>
<dbReference type="InterPro" id="IPR036188">
    <property type="entry name" value="FAD/NAD-bd_sf"/>
</dbReference>
<dbReference type="PANTHER" id="PTHR43429">
    <property type="entry name" value="PYRIDINE NUCLEOTIDE-DISULFIDE OXIDOREDUCTASE DOMAIN-CONTAINING"/>
    <property type="match status" value="1"/>
</dbReference>
<protein>
    <submittedName>
        <fullName evidence="11">FAD-dependent oxidoreductase</fullName>
    </submittedName>
</protein>
<dbReference type="EMBL" id="WTVH01000049">
    <property type="protein sequence ID" value="NMF95139.1"/>
    <property type="molecule type" value="Genomic_DNA"/>
</dbReference>
<evidence type="ECO:0000256" key="8">
    <source>
        <dbReference type="ARBA" id="ARBA00023027"/>
    </source>
</evidence>
<dbReference type="InterPro" id="IPR050260">
    <property type="entry name" value="FAD-bd_OxRdtase"/>
</dbReference>
<evidence type="ECO:0000259" key="10">
    <source>
        <dbReference type="Pfam" id="PF18113"/>
    </source>
</evidence>
<comment type="subcellular location">
    <subcellularLocation>
        <location evidence="2">Cytoplasm</location>
    </subcellularLocation>
</comment>
<dbReference type="Proteomes" id="UP000601990">
    <property type="component" value="Unassembled WGS sequence"/>
</dbReference>
<dbReference type="Gene3D" id="3.30.390.120">
    <property type="match status" value="1"/>
</dbReference>
<evidence type="ECO:0000256" key="7">
    <source>
        <dbReference type="ARBA" id="ARBA00023002"/>
    </source>
</evidence>
<comment type="caution">
    <text evidence="11">The sequence shown here is derived from an EMBL/GenBank/DDBJ whole genome shotgun (WGS) entry which is preliminary data.</text>
</comment>
<comment type="cofactor">
    <cofactor evidence="1">
        <name>FAD</name>
        <dbReference type="ChEBI" id="CHEBI:57692"/>
    </cofactor>
</comment>
<keyword evidence="4" id="KW-0963">Cytoplasm</keyword>
<evidence type="ECO:0000313" key="12">
    <source>
        <dbReference type="Proteomes" id="UP000601990"/>
    </source>
</evidence>
<evidence type="ECO:0000313" key="11">
    <source>
        <dbReference type="EMBL" id="NMF95139.1"/>
    </source>
</evidence>
<keyword evidence="12" id="KW-1185">Reference proteome</keyword>
<reference evidence="11" key="1">
    <citation type="submission" date="2019-12" db="EMBL/GenBank/DDBJ databases">
        <title>Comparative genomics gives insights into the taxonomy of the Azoarcus-Aromatoleum group and reveals separate origins of nif in the plant-associated Azoarcus and non-plant-associated Aromatoleum sub-groups.</title>
        <authorList>
            <person name="Lafos M."/>
            <person name="Maluk M."/>
            <person name="Batista M."/>
            <person name="Junghare M."/>
            <person name="Carmona M."/>
            <person name="Faoro H."/>
            <person name="Cruz L.M."/>
            <person name="Battistoni F."/>
            <person name="De Souza E."/>
            <person name="Pedrosa F."/>
            <person name="Chen W.-M."/>
            <person name="Poole P.S."/>
            <person name="Dixon R.A."/>
            <person name="James E.K."/>
        </authorList>
    </citation>
    <scope>NUCLEOTIDE SEQUENCE</scope>
    <source>
        <strain evidence="11">U120</strain>
    </source>
</reference>
<dbReference type="PRINTS" id="PR00411">
    <property type="entry name" value="PNDRDTASEI"/>
</dbReference>
<dbReference type="InterPro" id="IPR041364">
    <property type="entry name" value="Rbx-bd"/>
</dbReference>
<evidence type="ECO:0000256" key="4">
    <source>
        <dbReference type="ARBA" id="ARBA00022490"/>
    </source>
</evidence>
<evidence type="ECO:0000256" key="6">
    <source>
        <dbReference type="ARBA" id="ARBA00022827"/>
    </source>
</evidence>
<proteinExistence type="inferred from homology"/>